<evidence type="ECO:0000313" key="1">
    <source>
        <dbReference type="EMBL" id="SDK46573.1"/>
    </source>
</evidence>
<gene>
    <name evidence="1" type="ORF">SAMN04488571_11258</name>
</gene>
<dbReference type="Pfam" id="PF04254">
    <property type="entry name" value="DUF432"/>
    <property type="match status" value="1"/>
</dbReference>
<evidence type="ECO:0008006" key="3">
    <source>
        <dbReference type="Google" id="ProtNLM"/>
    </source>
</evidence>
<protein>
    <recommendedName>
        <fullName evidence="3">DUF432 domain-containing protein</fullName>
    </recommendedName>
</protein>
<organism evidence="1 2">
    <name type="scientific">Methanoculleus thermophilus</name>
    <dbReference type="NCBI Taxonomy" id="2200"/>
    <lineage>
        <taxon>Archaea</taxon>
        <taxon>Methanobacteriati</taxon>
        <taxon>Methanobacteriota</taxon>
        <taxon>Stenosarchaea group</taxon>
        <taxon>Methanomicrobia</taxon>
        <taxon>Methanomicrobiales</taxon>
        <taxon>Methanomicrobiaceae</taxon>
        <taxon>Methanoculleus</taxon>
    </lineage>
</organism>
<keyword evidence="2" id="KW-1185">Reference proteome</keyword>
<dbReference type="AlphaFoldDB" id="A0A1G9C4J1"/>
<reference evidence="1 2" key="1">
    <citation type="submission" date="2016-10" db="EMBL/GenBank/DDBJ databases">
        <authorList>
            <person name="Varghese N."/>
            <person name="Submissions S."/>
        </authorList>
    </citation>
    <scope>NUCLEOTIDE SEQUENCE [LARGE SCALE GENOMIC DNA]</scope>
    <source>
        <strain evidence="1 2">DSM 2373</strain>
    </source>
</reference>
<accession>A0A1G9C4J1</accession>
<sequence>MFGRYYGTFRRECGDILVETEMNNGLLTYRRRCEGRTFERVLVSKTGEFIINPVEPHNLPEDITNFLQIEFPPIVVEPGATQTVYLKFPIEMGVFLESAKDIRVLDIFGLGSQKFTLYGSPTDGLIARWYKSEIYPEIPPVEPLREGVMELSIHNAYTEWAEVSYAVFDTTDMKIYYDEIVAISASMKIIARTLAETNFADKPLRPGMAKAIELHVARKIPMIDRGYLMEWGY</sequence>
<dbReference type="PIRSF" id="PIRSF019202">
    <property type="entry name" value="UCP019202"/>
    <property type="match status" value="1"/>
</dbReference>
<evidence type="ECO:0000313" key="2">
    <source>
        <dbReference type="Proteomes" id="UP000326500"/>
    </source>
</evidence>
<name>A0A1G9C4J1_9EURY</name>
<dbReference type="Proteomes" id="UP000326500">
    <property type="component" value="Unassembled WGS sequence"/>
</dbReference>
<dbReference type="InterPro" id="IPR007366">
    <property type="entry name" value="DUF432"/>
</dbReference>
<dbReference type="OrthoDB" id="116710at2157"/>
<dbReference type="EMBL" id="FNFT01000012">
    <property type="protein sequence ID" value="SDK46573.1"/>
    <property type="molecule type" value="Genomic_DNA"/>
</dbReference>
<proteinExistence type="predicted"/>